<dbReference type="PANTHER" id="PTHR23063:SF52">
    <property type="entry name" value="LYSOPHOSPHATIDYLCHOLINE ACYLTRANSFERASE"/>
    <property type="match status" value="1"/>
</dbReference>
<dbReference type="CDD" id="cd07991">
    <property type="entry name" value="LPLAT_LPCAT1-like"/>
    <property type="match status" value="1"/>
</dbReference>
<dbReference type="WBParaSite" id="SMRG1_10030.1">
    <property type="protein sequence ID" value="SMRG1_10030.1"/>
    <property type="gene ID" value="SMRG1_10030"/>
</dbReference>
<dbReference type="GO" id="GO:0016020">
    <property type="term" value="C:membrane"/>
    <property type="evidence" value="ECO:0007669"/>
    <property type="project" value="UniProtKB-SubCell"/>
</dbReference>
<comment type="similarity">
    <text evidence="3">Belongs to the 1-acyl-sn-glycerol-3-phosphate acyltransferase family.</text>
</comment>
<dbReference type="InterPro" id="IPR009060">
    <property type="entry name" value="UBA-like_sf"/>
</dbReference>
<dbReference type="SUPFAM" id="SSF46934">
    <property type="entry name" value="UBA-like"/>
    <property type="match status" value="1"/>
</dbReference>
<comment type="pathway">
    <text evidence="2">Lipid metabolism.</text>
</comment>
<feature type="domain" description="Phospholipid/glycerol acyltransferase" evidence="16">
    <location>
        <begin position="134"/>
        <end position="244"/>
    </location>
</feature>
<evidence type="ECO:0000259" key="16">
    <source>
        <dbReference type="SMART" id="SM00563"/>
    </source>
</evidence>
<dbReference type="Pfam" id="PF03372">
    <property type="entry name" value="Exo_endo_phos"/>
    <property type="match status" value="1"/>
</dbReference>
<dbReference type="Gene3D" id="1.10.8.10">
    <property type="entry name" value="DNA helicase RuvA subunit, C-terminal domain"/>
    <property type="match status" value="1"/>
</dbReference>
<dbReference type="InterPro" id="IPR002123">
    <property type="entry name" value="Plipid/glycerol_acylTrfase"/>
</dbReference>
<evidence type="ECO:0000256" key="9">
    <source>
        <dbReference type="ARBA" id="ARBA00023136"/>
    </source>
</evidence>
<accession>A0AA84Z404</accession>
<dbReference type="CDD" id="cd09080">
    <property type="entry name" value="TDP2"/>
    <property type="match status" value="1"/>
</dbReference>
<dbReference type="Proteomes" id="UP000050790">
    <property type="component" value="Unassembled WGS sequence"/>
</dbReference>
<organism evidence="17 18">
    <name type="scientific">Schistosoma margrebowiei</name>
    <dbReference type="NCBI Taxonomy" id="48269"/>
    <lineage>
        <taxon>Eukaryota</taxon>
        <taxon>Metazoa</taxon>
        <taxon>Spiralia</taxon>
        <taxon>Lophotrochozoa</taxon>
        <taxon>Platyhelminthes</taxon>
        <taxon>Trematoda</taxon>
        <taxon>Digenea</taxon>
        <taxon>Strigeidida</taxon>
        <taxon>Schistosomatoidea</taxon>
        <taxon>Schistosomatidae</taxon>
        <taxon>Schistosoma</taxon>
    </lineage>
</organism>
<evidence type="ECO:0000256" key="11">
    <source>
        <dbReference type="ARBA" id="ARBA00023264"/>
    </source>
</evidence>
<evidence type="ECO:0000256" key="1">
    <source>
        <dbReference type="ARBA" id="ARBA00004370"/>
    </source>
</evidence>
<evidence type="ECO:0000256" key="12">
    <source>
        <dbReference type="ARBA" id="ARBA00023315"/>
    </source>
</evidence>
<dbReference type="SUPFAM" id="SSF56219">
    <property type="entry name" value="DNase I-like"/>
    <property type="match status" value="1"/>
</dbReference>
<keyword evidence="7 15" id="KW-1133">Transmembrane helix</keyword>
<evidence type="ECO:0000313" key="18">
    <source>
        <dbReference type="WBParaSite" id="SMRG1_10030.1"/>
    </source>
</evidence>
<dbReference type="PANTHER" id="PTHR23063">
    <property type="entry name" value="PHOSPHOLIPID ACYLTRANSFERASE"/>
    <property type="match status" value="1"/>
</dbReference>
<evidence type="ECO:0000313" key="17">
    <source>
        <dbReference type="Proteomes" id="UP000050790"/>
    </source>
</evidence>
<protein>
    <recommendedName>
        <fullName evidence="16">Phospholipid/glycerol acyltransferase domain-containing protein</fullName>
    </recommendedName>
</protein>
<feature type="compositionally biased region" description="Polar residues" evidence="14">
    <location>
        <begin position="12"/>
        <end position="23"/>
    </location>
</feature>
<dbReference type="AlphaFoldDB" id="A0AA84Z404"/>
<dbReference type="SMART" id="SM00563">
    <property type="entry name" value="PlsC"/>
    <property type="match status" value="1"/>
</dbReference>
<evidence type="ECO:0000256" key="5">
    <source>
        <dbReference type="ARBA" id="ARBA00022679"/>
    </source>
</evidence>
<keyword evidence="5" id="KW-0808">Transferase</keyword>
<feature type="region of interest" description="Disordered" evidence="14">
    <location>
        <begin position="1"/>
        <end position="23"/>
    </location>
</feature>
<keyword evidence="9 15" id="KW-0472">Membrane</keyword>
<dbReference type="GO" id="GO:0008374">
    <property type="term" value="F:O-acyltransferase activity"/>
    <property type="evidence" value="ECO:0007669"/>
    <property type="project" value="InterPro"/>
</dbReference>
<evidence type="ECO:0000256" key="7">
    <source>
        <dbReference type="ARBA" id="ARBA00022989"/>
    </source>
</evidence>
<evidence type="ECO:0000256" key="14">
    <source>
        <dbReference type="SAM" id="MobiDB-lite"/>
    </source>
</evidence>
<dbReference type="Pfam" id="PF01553">
    <property type="entry name" value="Acyltransferase"/>
    <property type="match status" value="1"/>
</dbReference>
<comment type="subcellular location">
    <subcellularLocation>
        <location evidence="1">Membrane</location>
    </subcellularLocation>
</comment>
<dbReference type="InterPro" id="IPR045252">
    <property type="entry name" value="LPCAT1-like"/>
</dbReference>
<dbReference type="Pfam" id="PF14555">
    <property type="entry name" value="UBA_4"/>
    <property type="match status" value="1"/>
</dbReference>
<feature type="region of interest" description="Disordered" evidence="14">
    <location>
        <begin position="717"/>
        <end position="736"/>
    </location>
</feature>
<evidence type="ECO:0000256" key="10">
    <source>
        <dbReference type="ARBA" id="ARBA00023209"/>
    </source>
</evidence>
<evidence type="ECO:0000256" key="3">
    <source>
        <dbReference type="ARBA" id="ARBA00008655"/>
    </source>
</evidence>
<dbReference type="GO" id="GO:0005783">
    <property type="term" value="C:endoplasmic reticulum"/>
    <property type="evidence" value="ECO:0007669"/>
    <property type="project" value="TreeGrafter"/>
</dbReference>
<evidence type="ECO:0000256" key="8">
    <source>
        <dbReference type="ARBA" id="ARBA00023098"/>
    </source>
</evidence>
<evidence type="ECO:0000256" key="6">
    <source>
        <dbReference type="ARBA" id="ARBA00022692"/>
    </source>
</evidence>
<dbReference type="InterPro" id="IPR005135">
    <property type="entry name" value="Endo/exonuclease/phosphatase"/>
</dbReference>
<keyword evidence="10" id="KW-0594">Phospholipid biosynthesis</keyword>
<dbReference type="GO" id="GO:0008654">
    <property type="term" value="P:phospholipid biosynthetic process"/>
    <property type="evidence" value="ECO:0007669"/>
    <property type="project" value="UniProtKB-KW"/>
</dbReference>
<evidence type="ECO:0000256" key="2">
    <source>
        <dbReference type="ARBA" id="ARBA00005189"/>
    </source>
</evidence>
<feature type="transmembrane region" description="Helical" evidence="15">
    <location>
        <begin position="99"/>
        <end position="120"/>
    </location>
</feature>
<keyword evidence="12" id="KW-0012">Acyltransferase</keyword>
<keyword evidence="4" id="KW-0444">Lipid biosynthesis</keyword>
<keyword evidence="11" id="KW-1208">Phospholipid metabolism</keyword>
<evidence type="ECO:0000256" key="4">
    <source>
        <dbReference type="ARBA" id="ARBA00022516"/>
    </source>
</evidence>
<feature type="compositionally biased region" description="Basic and acidic residues" evidence="14">
    <location>
        <begin position="1"/>
        <end position="11"/>
    </location>
</feature>
<feature type="transmembrane region" description="Helical" evidence="15">
    <location>
        <begin position="51"/>
        <end position="79"/>
    </location>
</feature>
<keyword evidence="6 15" id="KW-0812">Transmembrane</keyword>
<name>A0AA84Z404_9TREM</name>
<dbReference type="Gene3D" id="3.60.10.10">
    <property type="entry name" value="Endonuclease/exonuclease/phosphatase"/>
    <property type="match status" value="1"/>
</dbReference>
<dbReference type="Pfam" id="PF10235">
    <property type="entry name" value="Cript"/>
    <property type="match status" value="1"/>
</dbReference>
<dbReference type="InterPro" id="IPR019367">
    <property type="entry name" value="PDZ-binding_CRIPT"/>
</dbReference>
<dbReference type="GO" id="GO:0042171">
    <property type="term" value="F:lysophosphatidic acid acyltransferase activity"/>
    <property type="evidence" value="ECO:0007669"/>
    <property type="project" value="TreeGrafter"/>
</dbReference>
<proteinExistence type="inferred from homology"/>
<evidence type="ECO:0000256" key="15">
    <source>
        <dbReference type="SAM" id="Phobius"/>
    </source>
</evidence>
<dbReference type="SUPFAM" id="SSF69593">
    <property type="entry name" value="Glycerol-3-phosphate (1)-acyltransferase"/>
    <property type="match status" value="1"/>
</dbReference>
<reference evidence="18" key="1">
    <citation type="submission" date="2023-11" db="UniProtKB">
        <authorList>
            <consortium name="WormBaseParasite"/>
        </authorList>
    </citation>
    <scope>IDENTIFICATION</scope>
</reference>
<dbReference type="InterPro" id="IPR036691">
    <property type="entry name" value="Endo/exonu/phosph_ase_sf"/>
</dbReference>
<evidence type="ECO:0000256" key="13">
    <source>
        <dbReference type="ARBA" id="ARBA00025707"/>
    </source>
</evidence>
<keyword evidence="8" id="KW-0443">Lipid metabolism</keyword>
<comment type="pathway">
    <text evidence="13">Phospholipid metabolism.</text>
</comment>
<sequence length="1175" mass="133989">MGSSSKPERYDSQSLPERNSLNSDNIEHEGDILTPFTYQCRVSKLQYFKMYLLTITILPFRALIVGFLFIATLLVANIFTIGYGSKSQVKPICDFRRWLILPIVRMSARLVFFVGGFHWIKIQGIRASRKEAPIIVIAPHSSFLDALVVVVLGLPSVVGKTESAESFVGGFVRMLQPILVNREDPNSRKKTIQELIRRAKSEENWPQIVIFPEGTCTNRSCIATFKPGAFNAGVPVQPVIVRWPNKVDSVTWVCEGPGVFKLLWLLLSQFNNRLEIEFLPVYQPNEDEQMDAQLYANNIRRIMAEHLNVPLCDLSYDDFCQIRIAFKYKIPGYETVVYLNSLLQMMFALEHNCDLITDEDKQAEWFQIRLESMLGVCRRKPYLSRIEFTQTLFQTSQPNSKASYLINLILKYYNDPSSNNLNFRMCMVHTAMLLFPKLPHQAFYYATKAYNLCTSQSDVNVAKDWEISRSDAAELLGFAFTLKNDETVNLILDRAYLIHKSTHSDNSSNGISGEYLYEGLLYHLPDVANCYAHFDAEINKVFGRHRRSLIDSTSTSESDLNDLKSTHSVPVVNSLNATSCPDITTISNKKTEILPNHFECIDVTEIPPIETNNYSEKLRDNVHLGNSPLRDDQSINFRGRYSERGMSSAMAKNQQSSNIVSMDIEENSNDNDVFLEKCISFAEITSTDRALGMMYLQNYNWDLELAVNKYFLTQQNSSTSKKQKRKRTYQQSNEQPTVIDLTNSDDSCNNSLTEQTVSTTRTESIENLPIFNVLSWNIQGLEPANLNKRMMSVVETIKKEEFHVVCLQEVILVCLEILREKLESTYDIFSASDHNSLWDYFVVILVKKHPNIKVDADSVSIQPFPNSVMNRHLLSIDLNLSQFLSNSSVELNLRIFTTHLESCAEYSGERVTQLKSVWDTMSSYVKCGDSKARLNKGRASIFCGDLNLRDSEVSLLGGLPCGIHDVWYECGRRHEIRNTWDPMHNLNARRQFRGIPRAHMTFRYDRMYALGSRLKFVDFGLRGIEKVKNLPCLPSDHWAILGRFLLTADCLCLAIRTLPKIHNTLRKNIADSVSQQHRWFAKSKLGKVITPDPWKAGARNTVSGGGRKLNENKLLTSSKNRFSPYSNAFPRCRICAQTVHQPGSYYCQQCAFKKGICSMCGVRLVNTTQYNQSAA</sequence>